<proteinExistence type="predicted"/>
<feature type="compositionally biased region" description="Gly residues" evidence="1">
    <location>
        <begin position="89"/>
        <end position="100"/>
    </location>
</feature>
<reference evidence="2" key="1">
    <citation type="submission" date="2019-08" db="EMBL/GenBank/DDBJ databases">
        <authorList>
            <person name="Kucharzyk K."/>
            <person name="Murdoch R.W."/>
            <person name="Higgins S."/>
            <person name="Loffler F."/>
        </authorList>
    </citation>
    <scope>NUCLEOTIDE SEQUENCE</scope>
</reference>
<evidence type="ECO:0000313" key="2">
    <source>
        <dbReference type="EMBL" id="MPM90270.1"/>
    </source>
</evidence>
<dbReference type="EMBL" id="VSSQ01037553">
    <property type="protein sequence ID" value="MPM90270.1"/>
    <property type="molecule type" value="Genomic_DNA"/>
</dbReference>
<feature type="region of interest" description="Disordered" evidence="1">
    <location>
        <begin position="1"/>
        <end position="223"/>
    </location>
</feature>
<comment type="caution">
    <text evidence="2">The sequence shown here is derived from an EMBL/GenBank/DDBJ whole genome shotgun (WGS) entry which is preliminary data.</text>
</comment>
<gene>
    <name evidence="2" type="ORF">SDC9_137391</name>
</gene>
<organism evidence="2">
    <name type="scientific">bioreactor metagenome</name>
    <dbReference type="NCBI Taxonomy" id="1076179"/>
    <lineage>
        <taxon>unclassified sequences</taxon>
        <taxon>metagenomes</taxon>
        <taxon>ecological metagenomes</taxon>
    </lineage>
</organism>
<dbReference type="AlphaFoldDB" id="A0A645DLE9"/>
<evidence type="ECO:0000256" key="1">
    <source>
        <dbReference type="SAM" id="MobiDB-lite"/>
    </source>
</evidence>
<protein>
    <submittedName>
        <fullName evidence="2">Uncharacterized protein</fullName>
    </submittedName>
</protein>
<name>A0A645DLE9_9ZZZZ</name>
<accession>A0A645DLE9</accession>
<feature type="compositionally biased region" description="Basic and acidic residues" evidence="1">
    <location>
        <begin position="111"/>
        <end position="121"/>
    </location>
</feature>
<feature type="compositionally biased region" description="Low complexity" evidence="1">
    <location>
        <begin position="1"/>
        <end position="16"/>
    </location>
</feature>
<sequence length="223" mass="21935">MGGRAAGRAYGPRGPAWSIWGKSAFAPTGGSDQRPDGDECTGECADGRADGGGPVPGAVAACSPTCGSGDGAVAQPADPAGDELRHGQGAPGLGSTGAGHDGLPRHFARHHAGDSARRHGVDGASAGLFATGRPSGDGRGARARHRAQAKSVDGQREGHHRGGGADVPEHLERGPPATVNPRVVCAPAGAGAARGAGRAGVLQQHDASGAPVDRPHGRVRAGL</sequence>